<dbReference type="EMBL" id="CM056813">
    <property type="protein sequence ID" value="KAJ8641182.1"/>
    <property type="molecule type" value="Genomic_DNA"/>
</dbReference>
<keyword evidence="2" id="KW-1185">Reference proteome</keyword>
<sequence length="160" mass="17503">MGRENTSSRRICAEEVSSSSITVIDPLSEISCDVAEEENVPAAEIRRRIICAEEVSISRLIKCSDYHHVSPKVVCRGSAIAGRGNPNTSGQQTRKIPISVKNKFQRSKLTPAPRLFSIIVVVTRSKSSNFCGKYISSKSTTFLRSTSGSVITLKTPIYVP</sequence>
<dbReference type="Proteomes" id="UP001234297">
    <property type="component" value="Chromosome 5"/>
</dbReference>
<name>A0ACC2M6A5_PERAE</name>
<reference evidence="1 2" key="1">
    <citation type="journal article" date="2022" name="Hortic Res">
        <title>A haplotype resolved chromosomal level avocado genome allows analysis of novel avocado genes.</title>
        <authorList>
            <person name="Nath O."/>
            <person name="Fletcher S.J."/>
            <person name="Hayward A."/>
            <person name="Shaw L.M."/>
            <person name="Masouleh A.K."/>
            <person name="Furtado A."/>
            <person name="Henry R.J."/>
            <person name="Mitter N."/>
        </authorList>
    </citation>
    <scope>NUCLEOTIDE SEQUENCE [LARGE SCALE GENOMIC DNA]</scope>
    <source>
        <strain evidence="2">cv. Hass</strain>
    </source>
</reference>
<organism evidence="1 2">
    <name type="scientific">Persea americana</name>
    <name type="common">Avocado</name>
    <dbReference type="NCBI Taxonomy" id="3435"/>
    <lineage>
        <taxon>Eukaryota</taxon>
        <taxon>Viridiplantae</taxon>
        <taxon>Streptophyta</taxon>
        <taxon>Embryophyta</taxon>
        <taxon>Tracheophyta</taxon>
        <taxon>Spermatophyta</taxon>
        <taxon>Magnoliopsida</taxon>
        <taxon>Magnoliidae</taxon>
        <taxon>Laurales</taxon>
        <taxon>Lauraceae</taxon>
        <taxon>Persea</taxon>
    </lineage>
</organism>
<gene>
    <name evidence="1" type="ORF">MRB53_017876</name>
</gene>
<evidence type="ECO:0000313" key="1">
    <source>
        <dbReference type="EMBL" id="KAJ8641182.1"/>
    </source>
</evidence>
<evidence type="ECO:0000313" key="2">
    <source>
        <dbReference type="Proteomes" id="UP001234297"/>
    </source>
</evidence>
<proteinExistence type="predicted"/>
<accession>A0ACC2M6A5</accession>
<comment type="caution">
    <text evidence="1">The sequence shown here is derived from an EMBL/GenBank/DDBJ whole genome shotgun (WGS) entry which is preliminary data.</text>
</comment>
<protein>
    <submittedName>
        <fullName evidence="1">Uncharacterized protein</fullName>
    </submittedName>
</protein>